<dbReference type="AlphaFoldDB" id="A0A0F9MG91"/>
<accession>A0A0F9MG91</accession>
<evidence type="ECO:0000313" key="2">
    <source>
        <dbReference type="EMBL" id="KKN04909.1"/>
    </source>
</evidence>
<name>A0A0F9MG91_9ZZZZ</name>
<comment type="caution">
    <text evidence="2">The sequence shown here is derived from an EMBL/GenBank/DDBJ whole genome shotgun (WGS) entry which is preliminary data.</text>
</comment>
<feature type="compositionally biased region" description="Polar residues" evidence="1">
    <location>
        <begin position="20"/>
        <end position="33"/>
    </location>
</feature>
<reference evidence="2" key="1">
    <citation type="journal article" date="2015" name="Nature">
        <title>Complex archaea that bridge the gap between prokaryotes and eukaryotes.</title>
        <authorList>
            <person name="Spang A."/>
            <person name="Saw J.H."/>
            <person name="Jorgensen S.L."/>
            <person name="Zaremba-Niedzwiedzka K."/>
            <person name="Martijn J."/>
            <person name="Lind A.E."/>
            <person name="van Eijk R."/>
            <person name="Schleper C."/>
            <person name="Guy L."/>
            <person name="Ettema T.J."/>
        </authorList>
    </citation>
    <scope>NUCLEOTIDE SEQUENCE</scope>
</reference>
<feature type="region of interest" description="Disordered" evidence="1">
    <location>
        <begin position="1"/>
        <end position="38"/>
    </location>
</feature>
<gene>
    <name evidence="2" type="ORF">LCGC14_1092760</name>
</gene>
<organism evidence="2">
    <name type="scientific">marine sediment metagenome</name>
    <dbReference type="NCBI Taxonomy" id="412755"/>
    <lineage>
        <taxon>unclassified sequences</taxon>
        <taxon>metagenomes</taxon>
        <taxon>ecological metagenomes</taxon>
    </lineage>
</organism>
<dbReference type="EMBL" id="LAZR01004866">
    <property type="protein sequence ID" value="KKN04909.1"/>
    <property type="molecule type" value="Genomic_DNA"/>
</dbReference>
<proteinExistence type="predicted"/>
<protein>
    <submittedName>
        <fullName evidence="2">Uncharacterized protein</fullName>
    </submittedName>
</protein>
<sequence length="58" mass="6649">MLDDIDREAEREGQAILKSRSYSTIPRNTSNNPKNRKNIKLDKEPDILRILNIVGGKL</sequence>
<evidence type="ECO:0000256" key="1">
    <source>
        <dbReference type="SAM" id="MobiDB-lite"/>
    </source>
</evidence>